<evidence type="ECO:0000313" key="1">
    <source>
        <dbReference type="EMBL" id="QFQ96965.1"/>
    </source>
</evidence>
<dbReference type="AlphaFoldDB" id="A0A5P8K134"/>
<proteinExistence type="predicted"/>
<reference evidence="1 2" key="1">
    <citation type="submission" date="2019-10" db="EMBL/GenBank/DDBJ databases">
        <title>Streptomyces sp. strain GY16 isolated from leaves of Broussonetia papyrifera.</title>
        <authorList>
            <person name="Mo P."/>
        </authorList>
    </citation>
    <scope>NUCLEOTIDE SEQUENCE [LARGE SCALE GENOMIC DNA]</scope>
    <source>
        <strain evidence="1 2">GY16</strain>
    </source>
</reference>
<protein>
    <recommendedName>
        <fullName evidence="3">GNAT family N-acetyltransferase</fullName>
    </recommendedName>
</protein>
<keyword evidence="2" id="KW-1185">Reference proteome</keyword>
<sequence>MSKRLEVCELRSADDDAVFAIYGSEQATEHLSFEPRTRDEVRQIVDRSIASASATEREET</sequence>
<dbReference type="EMBL" id="CP045096">
    <property type="protein sequence ID" value="QFQ96965.1"/>
    <property type="molecule type" value="Genomic_DNA"/>
</dbReference>
<gene>
    <name evidence="1" type="ORF">F9278_12910</name>
</gene>
<organism evidence="1 2">
    <name type="scientific">Streptomyces phaeolivaceus</name>
    <dbReference type="NCBI Taxonomy" id="2653200"/>
    <lineage>
        <taxon>Bacteria</taxon>
        <taxon>Bacillati</taxon>
        <taxon>Actinomycetota</taxon>
        <taxon>Actinomycetes</taxon>
        <taxon>Kitasatosporales</taxon>
        <taxon>Streptomycetaceae</taxon>
        <taxon>Streptomyces</taxon>
    </lineage>
</organism>
<dbReference type="Proteomes" id="UP000327294">
    <property type="component" value="Chromosome"/>
</dbReference>
<dbReference type="KEGG" id="sphv:F9278_12910"/>
<dbReference type="RefSeq" id="WP_152168453.1">
    <property type="nucleotide sequence ID" value="NZ_CP045096.1"/>
</dbReference>
<name>A0A5P8K134_9ACTN</name>
<evidence type="ECO:0000313" key="2">
    <source>
        <dbReference type="Proteomes" id="UP000327294"/>
    </source>
</evidence>
<evidence type="ECO:0008006" key="3">
    <source>
        <dbReference type="Google" id="ProtNLM"/>
    </source>
</evidence>
<accession>A0A5P8K134</accession>